<dbReference type="EMBL" id="JARJLG010000224">
    <property type="protein sequence ID" value="KAJ7726016.1"/>
    <property type="molecule type" value="Genomic_DNA"/>
</dbReference>
<dbReference type="InterPro" id="IPR036770">
    <property type="entry name" value="Ankyrin_rpt-contain_sf"/>
</dbReference>
<accession>A0AAD7MQ58</accession>
<dbReference type="Proteomes" id="UP001215280">
    <property type="component" value="Unassembled WGS sequence"/>
</dbReference>
<dbReference type="SUPFAM" id="SSF48403">
    <property type="entry name" value="Ankyrin repeat"/>
    <property type="match status" value="1"/>
</dbReference>
<comment type="caution">
    <text evidence="1">The sequence shown here is derived from an EMBL/GenBank/DDBJ whole genome shotgun (WGS) entry which is preliminary data.</text>
</comment>
<reference evidence="1" key="1">
    <citation type="submission" date="2023-03" db="EMBL/GenBank/DDBJ databases">
        <title>Massive genome expansion in bonnet fungi (Mycena s.s.) driven by repeated elements and novel gene families across ecological guilds.</title>
        <authorList>
            <consortium name="Lawrence Berkeley National Laboratory"/>
            <person name="Harder C.B."/>
            <person name="Miyauchi S."/>
            <person name="Viragh M."/>
            <person name="Kuo A."/>
            <person name="Thoen E."/>
            <person name="Andreopoulos B."/>
            <person name="Lu D."/>
            <person name="Skrede I."/>
            <person name="Drula E."/>
            <person name="Henrissat B."/>
            <person name="Morin E."/>
            <person name="Kohler A."/>
            <person name="Barry K."/>
            <person name="LaButti K."/>
            <person name="Morin E."/>
            <person name="Salamov A."/>
            <person name="Lipzen A."/>
            <person name="Mereny Z."/>
            <person name="Hegedus B."/>
            <person name="Baldrian P."/>
            <person name="Stursova M."/>
            <person name="Weitz H."/>
            <person name="Taylor A."/>
            <person name="Grigoriev I.V."/>
            <person name="Nagy L.G."/>
            <person name="Martin F."/>
            <person name="Kauserud H."/>
        </authorList>
    </citation>
    <scope>NUCLEOTIDE SEQUENCE</scope>
    <source>
        <strain evidence="1">CBHHK188m</strain>
    </source>
</reference>
<proteinExistence type="predicted"/>
<protein>
    <submittedName>
        <fullName evidence="1">Uncharacterized protein</fullName>
    </submittedName>
</protein>
<sequence>MVLLLLAHGAGLECSGGHRTALAYALCGRHLDVVCILLQHGAKAEVSVPLRPDQPNGTPHEANLLVHAEAPQRRPELRVVKRMVTAPRETYNSLDPNTCCLMK</sequence>
<evidence type="ECO:0000313" key="1">
    <source>
        <dbReference type="EMBL" id="KAJ7726016.1"/>
    </source>
</evidence>
<dbReference type="AlphaFoldDB" id="A0AAD7MQ58"/>
<keyword evidence="2" id="KW-1185">Reference proteome</keyword>
<name>A0AAD7MQ58_9AGAR</name>
<evidence type="ECO:0000313" key="2">
    <source>
        <dbReference type="Proteomes" id="UP001215280"/>
    </source>
</evidence>
<dbReference type="Gene3D" id="1.25.40.20">
    <property type="entry name" value="Ankyrin repeat-containing domain"/>
    <property type="match status" value="1"/>
</dbReference>
<organism evidence="1 2">
    <name type="scientific">Mycena maculata</name>
    <dbReference type="NCBI Taxonomy" id="230809"/>
    <lineage>
        <taxon>Eukaryota</taxon>
        <taxon>Fungi</taxon>
        <taxon>Dikarya</taxon>
        <taxon>Basidiomycota</taxon>
        <taxon>Agaricomycotina</taxon>
        <taxon>Agaricomycetes</taxon>
        <taxon>Agaricomycetidae</taxon>
        <taxon>Agaricales</taxon>
        <taxon>Marasmiineae</taxon>
        <taxon>Mycenaceae</taxon>
        <taxon>Mycena</taxon>
    </lineage>
</organism>
<gene>
    <name evidence="1" type="ORF">DFH07DRAFT_782880</name>
</gene>